<dbReference type="InterPro" id="IPR000008">
    <property type="entry name" value="C2_dom"/>
</dbReference>
<evidence type="ECO:0000256" key="6">
    <source>
        <dbReference type="SAM" id="MobiDB-lite"/>
    </source>
</evidence>
<dbReference type="AlphaFoldDB" id="A0A2P6N0S0"/>
<evidence type="ECO:0000256" key="2">
    <source>
        <dbReference type="ARBA" id="ARBA00022448"/>
    </source>
</evidence>
<feature type="domain" description="SMP-LTD" evidence="9">
    <location>
        <begin position="317"/>
        <end position="506"/>
    </location>
</feature>
<keyword evidence="7" id="KW-1133">Transmembrane helix</keyword>
<dbReference type="Proteomes" id="UP000241769">
    <property type="component" value="Unassembled WGS sequence"/>
</dbReference>
<evidence type="ECO:0000259" key="9">
    <source>
        <dbReference type="PROSITE" id="PS51847"/>
    </source>
</evidence>
<feature type="region of interest" description="Disordered" evidence="6">
    <location>
        <begin position="637"/>
        <end position="665"/>
    </location>
</feature>
<dbReference type="InParanoid" id="A0A2P6N0S0"/>
<feature type="compositionally biased region" description="Polar residues" evidence="6">
    <location>
        <begin position="150"/>
        <end position="165"/>
    </location>
</feature>
<evidence type="ECO:0000256" key="5">
    <source>
        <dbReference type="ARBA" id="ARBA00023136"/>
    </source>
</evidence>
<feature type="transmembrane region" description="Helical" evidence="7">
    <location>
        <begin position="260"/>
        <end position="287"/>
    </location>
</feature>
<dbReference type="PROSITE" id="PS50004">
    <property type="entry name" value="C2"/>
    <property type="match status" value="1"/>
</dbReference>
<keyword evidence="2" id="KW-0813">Transport</keyword>
<dbReference type="STRING" id="1890364.A0A2P6N0S0"/>
<keyword evidence="5 7" id="KW-0472">Membrane</keyword>
<dbReference type="OrthoDB" id="1029639at2759"/>
<organism evidence="10 11">
    <name type="scientific">Planoprotostelium fungivorum</name>
    <dbReference type="NCBI Taxonomy" id="1890364"/>
    <lineage>
        <taxon>Eukaryota</taxon>
        <taxon>Amoebozoa</taxon>
        <taxon>Evosea</taxon>
        <taxon>Variosea</taxon>
        <taxon>Cavosteliida</taxon>
        <taxon>Cavosteliaceae</taxon>
        <taxon>Planoprotostelium</taxon>
    </lineage>
</organism>
<dbReference type="GO" id="GO:0006869">
    <property type="term" value="P:lipid transport"/>
    <property type="evidence" value="ECO:0007669"/>
    <property type="project" value="UniProtKB-KW"/>
</dbReference>
<dbReference type="InterPro" id="IPR052847">
    <property type="entry name" value="Ext_Synaptotagmin/KAHRP-like"/>
</dbReference>
<evidence type="ECO:0000256" key="4">
    <source>
        <dbReference type="ARBA" id="ARBA00023121"/>
    </source>
</evidence>
<feature type="region of interest" description="Disordered" evidence="6">
    <location>
        <begin position="146"/>
        <end position="165"/>
    </location>
</feature>
<feature type="region of interest" description="Disordered" evidence="6">
    <location>
        <begin position="1"/>
        <end position="32"/>
    </location>
</feature>
<keyword evidence="7" id="KW-0812">Transmembrane</keyword>
<gene>
    <name evidence="10" type="ORF">PROFUN_14228</name>
</gene>
<sequence length="665" mass="74665">MAMESVLADDPLSKLAEETSPPFVFTPPTRHTPLKKVASENRGQFPGPSDNVYSFLMVDVVKSSIHINAVKKSATLLSILSPKRSHRRSASLEVSARDDDKDTKSQSRVLSQSGRVRSEGSSTTGISIAPKRGYRATVMENRSFGGQPLFQRSANPRNTFSADNSPSVLSRLFHRQPETKTEAGTSPDRVEDGKGGKEMKDREEDGWKGFGFDSDENKTATHDATTVDELVDKVVMSQIDPVRPKSVWDREDKIAQLLSLVGACFVVGYFRFSMLWVFVLMYGIYHLEKQRKEKSRKSIVNARVNVTPSLFSQTKQKSETTRWLNQLFSVLWPHLHDNIARITTNTMRDIFENSLEKNRPAGVEAISVSHISFGLTPPTFSSISGTKPPHLDYSFDLDTSYFGELQAVIEVTLGGKFLNLRLPISITDLKLSGRLRMDLTFLSRPPYLHTYKCSFLKLPEFQVQIKPMRGVNVLDFPFVEDWIYRTLEHLITTTMVLPNQITILHYRPGDSKVDEVVVDRNEDSEFDGKLALFSDSEDEISRTVAVRGVLYLRLVEARLVLKDEKAVPFVSVYNGINVYNSRLAQGMKSAVWDELMEIPVKREFGQIGLAVKGNTPGNPVDTMIGRVELNTNDLEPDQTKDTWLSLSNGNGEENDGRELTGDKVS</sequence>
<evidence type="ECO:0000256" key="3">
    <source>
        <dbReference type="ARBA" id="ARBA00023055"/>
    </source>
</evidence>
<dbReference type="GO" id="GO:0008289">
    <property type="term" value="F:lipid binding"/>
    <property type="evidence" value="ECO:0007669"/>
    <property type="project" value="UniProtKB-KW"/>
</dbReference>
<feature type="region of interest" description="Disordered" evidence="6">
    <location>
        <begin position="87"/>
        <end position="129"/>
    </location>
</feature>
<dbReference type="GO" id="GO:0016020">
    <property type="term" value="C:membrane"/>
    <property type="evidence" value="ECO:0007669"/>
    <property type="project" value="UniProtKB-SubCell"/>
</dbReference>
<dbReference type="SUPFAM" id="SSF49562">
    <property type="entry name" value="C2 domain (Calcium/lipid-binding domain, CaLB)"/>
    <property type="match status" value="1"/>
</dbReference>
<comment type="subcellular location">
    <subcellularLocation>
        <location evidence="1">Membrane</location>
    </subcellularLocation>
</comment>
<keyword evidence="3" id="KW-0445">Lipid transport</keyword>
<dbReference type="PANTHER" id="PTHR47042">
    <property type="entry name" value="C2 DOMAIN-CONTAINING PROTEIN-LIKE"/>
    <property type="match status" value="1"/>
</dbReference>
<comment type="caution">
    <text evidence="10">The sequence shown here is derived from an EMBL/GenBank/DDBJ whole genome shotgun (WGS) entry which is preliminary data.</text>
</comment>
<dbReference type="Pfam" id="PF25669">
    <property type="entry name" value="SMP_MUG190-like"/>
    <property type="match status" value="1"/>
</dbReference>
<feature type="compositionally biased region" description="Basic and acidic residues" evidence="6">
    <location>
        <begin position="95"/>
        <end position="105"/>
    </location>
</feature>
<accession>A0A2P6N0S0</accession>
<evidence type="ECO:0000256" key="1">
    <source>
        <dbReference type="ARBA" id="ARBA00004370"/>
    </source>
</evidence>
<dbReference type="InterPro" id="IPR031468">
    <property type="entry name" value="SMP_LBD"/>
</dbReference>
<proteinExistence type="predicted"/>
<feature type="domain" description="C2" evidence="8">
    <location>
        <begin position="534"/>
        <end position="644"/>
    </location>
</feature>
<evidence type="ECO:0000256" key="7">
    <source>
        <dbReference type="SAM" id="Phobius"/>
    </source>
</evidence>
<reference evidence="10 11" key="1">
    <citation type="journal article" date="2018" name="Genome Biol. Evol.">
        <title>Multiple Roots of Fruiting Body Formation in Amoebozoa.</title>
        <authorList>
            <person name="Hillmann F."/>
            <person name="Forbes G."/>
            <person name="Novohradska S."/>
            <person name="Ferling I."/>
            <person name="Riege K."/>
            <person name="Groth M."/>
            <person name="Westermann M."/>
            <person name="Marz M."/>
            <person name="Spaller T."/>
            <person name="Winckler T."/>
            <person name="Schaap P."/>
            <person name="Glockner G."/>
        </authorList>
    </citation>
    <scope>NUCLEOTIDE SEQUENCE [LARGE SCALE GENOMIC DNA]</scope>
    <source>
        <strain evidence="10 11">Jena</strain>
    </source>
</reference>
<evidence type="ECO:0000313" key="10">
    <source>
        <dbReference type="EMBL" id="PRP77544.1"/>
    </source>
</evidence>
<feature type="compositionally biased region" description="Basic and acidic residues" evidence="6">
    <location>
        <begin position="188"/>
        <end position="207"/>
    </location>
</feature>
<dbReference type="Pfam" id="PF00168">
    <property type="entry name" value="C2"/>
    <property type="match status" value="1"/>
</dbReference>
<dbReference type="PANTHER" id="PTHR47042:SF4">
    <property type="entry name" value="OS02G0313700 PROTEIN"/>
    <property type="match status" value="1"/>
</dbReference>
<feature type="compositionally biased region" description="Polar residues" evidence="6">
    <location>
        <begin position="106"/>
        <end position="126"/>
    </location>
</feature>
<protein>
    <submittedName>
        <fullName evidence="10">Uncharacterized protein</fullName>
    </submittedName>
</protein>
<dbReference type="Gene3D" id="2.60.40.150">
    <property type="entry name" value="C2 domain"/>
    <property type="match status" value="1"/>
</dbReference>
<dbReference type="InterPro" id="IPR035892">
    <property type="entry name" value="C2_domain_sf"/>
</dbReference>
<keyword evidence="4" id="KW-0446">Lipid-binding</keyword>
<dbReference type="EMBL" id="MDYQ01000258">
    <property type="protein sequence ID" value="PRP77544.1"/>
    <property type="molecule type" value="Genomic_DNA"/>
</dbReference>
<evidence type="ECO:0000259" key="8">
    <source>
        <dbReference type="PROSITE" id="PS50004"/>
    </source>
</evidence>
<feature type="region of interest" description="Disordered" evidence="6">
    <location>
        <begin position="175"/>
        <end position="215"/>
    </location>
</feature>
<dbReference type="PROSITE" id="PS51847">
    <property type="entry name" value="SMP"/>
    <property type="match status" value="1"/>
</dbReference>
<name>A0A2P6N0S0_9EUKA</name>
<feature type="compositionally biased region" description="Polar residues" evidence="6">
    <location>
        <begin position="641"/>
        <end position="651"/>
    </location>
</feature>
<evidence type="ECO:0000313" key="11">
    <source>
        <dbReference type="Proteomes" id="UP000241769"/>
    </source>
</evidence>
<keyword evidence="11" id="KW-1185">Reference proteome</keyword>
<feature type="compositionally biased region" description="Basic and acidic residues" evidence="6">
    <location>
        <begin position="654"/>
        <end position="665"/>
    </location>
</feature>
<dbReference type="CDD" id="cd21669">
    <property type="entry name" value="SMP_SF"/>
    <property type="match status" value="1"/>
</dbReference>